<reference evidence="1" key="2">
    <citation type="journal article" date="2015" name="Data Brief">
        <title>Shoot transcriptome of the giant reed, Arundo donax.</title>
        <authorList>
            <person name="Barrero R.A."/>
            <person name="Guerrero F.D."/>
            <person name="Moolhuijzen P."/>
            <person name="Goolsby J.A."/>
            <person name="Tidwell J."/>
            <person name="Bellgard S.E."/>
            <person name="Bellgard M.I."/>
        </authorList>
    </citation>
    <scope>NUCLEOTIDE SEQUENCE</scope>
    <source>
        <tissue evidence="1">Shoot tissue taken approximately 20 cm above the soil surface</tissue>
    </source>
</reference>
<evidence type="ECO:0000313" key="1">
    <source>
        <dbReference type="EMBL" id="JAE25942.1"/>
    </source>
</evidence>
<dbReference type="AlphaFoldDB" id="A0A0A9GN70"/>
<proteinExistence type="predicted"/>
<dbReference type="EMBL" id="GBRH01171954">
    <property type="protein sequence ID" value="JAE25942.1"/>
    <property type="molecule type" value="Transcribed_RNA"/>
</dbReference>
<protein>
    <submittedName>
        <fullName evidence="1">Uncharacterized protein</fullName>
    </submittedName>
</protein>
<name>A0A0A9GN70_ARUDO</name>
<organism evidence="1">
    <name type="scientific">Arundo donax</name>
    <name type="common">Giant reed</name>
    <name type="synonym">Donax arundinaceus</name>
    <dbReference type="NCBI Taxonomy" id="35708"/>
    <lineage>
        <taxon>Eukaryota</taxon>
        <taxon>Viridiplantae</taxon>
        <taxon>Streptophyta</taxon>
        <taxon>Embryophyta</taxon>
        <taxon>Tracheophyta</taxon>
        <taxon>Spermatophyta</taxon>
        <taxon>Magnoliopsida</taxon>
        <taxon>Liliopsida</taxon>
        <taxon>Poales</taxon>
        <taxon>Poaceae</taxon>
        <taxon>PACMAD clade</taxon>
        <taxon>Arundinoideae</taxon>
        <taxon>Arundineae</taxon>
        <taxon>Arundo</taxon>
    </lineage>
</organism>
<accession>A0A0A9GN70</accession>
<reference evidence="1" key="1">
    <citation type="submission" date="2014-09" db="EMBL/GenBank/DDBJ databases">
        <authorList>
            <person name="Magalhaes I.L.F."/>
            <person name="Oliveira U."/>
            <person name="Santos F.R."/>
            <person name="Vidigal T.H.D.A."/>
            <person name="Brescovit A.D."/>
            <person name="Santos A.J."/>
        </authorList>
    </citation>
    <scope>NUCLEOTIDE SEQUENCE</scope>
    <source>
        <tissue evidence="1">Shoot tissue taken approximately 20 cm above the soil surface</tissue>
    </source>
</reference>
<sequence length="132" mass="15049">MPPRKPTQQLTKLLNTKASMDSHKLNQLVMTVTHMMPEYHMSSQSLINKVHIHNEQARATYVATAGLLGAKLLKLAYELGVSYTTEFEYTPNITGSKYYNIRLRLKFAKNWNTCTPSVCIYLLILTLKVVLC</sequence>